<comment type="caution">
    <text evidence="1">The sequence shown here is derived from an EMBL/GenBank/DDBJ whole genome shotgun (WGS) entry which is preliminary data.</text>
</comment>
<accession>A0A1B6VKZ0</accession>
<dbReference type="RefSeq" id="WP_064274265.1">
    <property type="nucleotide sequence ID" value="NZ_LUTU01000006.1"/>
</dbReference>
<reference evidence="1 2" key="1">
    <citation type="submission" date="2016-03" db="EMBL/GenBank/DDBJ databases">
        <title>Draft genome sequence of Gluconobacter cerinus strain CECT 9110.</title>
        <authorList>
            <person name="Sainz F."/>
            <person name="Mas A."/>
            <person name="Torija M.J."/>
        </authorList>
    </citation>
    <scope>NUCLEOTIDE SEQUENCE [LARGE SCALE GENOMIC DNA]</scope>
    <source>
        <strain evidence="1 2">CECT 9110</strain>
    </source>
</reference>
<proteinExistence type="predicted"/>
<dbReference type="EMBL" id="LUTU01000006">
    <property type="protein sequence ID" value="OAJ67880.1"/>
    <property type="molecule type" value="Genomic_DNA"/>
</dbReference>
<dbReference type="Proteomes" id="UP000077786">
    <property type="component" value="Unassembled WGS sequence"/>
</dbReference>
<gene>
    <name evidence="1" type="ORF">A0123_01519</name>
</gene>
<protein>
    <submittedName>
        <fullName evidence="1">Uncharacterized protein</fullName>
    </submittedName>
</protein>
<dbReference type="OrthoDB" id="8258232at2"/>
<name>A0A1B6VKZ0_9PROT</name>
<dbReference type="PATRIC" id="fig|38307.3.peg.1558"/>
<dbReference type="AlphaFoldDB" id="A0A1B6VKZ0"/>
<evidence type="ECO:0000313" key="1">
    <source>
        <dbReference type="EMBL" id="OAJ67880.1"/>
    </source>
</evidence>
<sequence>MSVTLSAIENVIGSIGRLGASAPVTLGSLVLSGIEVPDRLEVGGHQMMVVHRLPGGERVVDTLGNDPGRLELRGRFLGPNAQARAQAVERMRISGQPVAFSAAGMASDVWIARFVYSYEAKGAVCSYELTLERPAEATDFGTDQSSLTGILGNDTESGLKAVSDMVARISESVFTGTGQVNSIVGQLMPLATLVGAGGAAARVVDALGMANTLSQSGSNLAATPSSMTAISRQLTTAGNELMSIMESTGSNLESVVIADTSSLGAVAGSAGLLSAASDTGGLVNHSLAYVSGSQDASGQLPVVHA</sequence>
<organism evidence="1 2">
    <name type="scientific">Gluconobacter cerinus</name>
    <dbReference type="NCBI Taxonomy" id="38307"/>
    <lineage>
        <taxon>Bacteria</taxon>
        <taxon>Pseudomonadati</taxon>
        <taxon>Pseudomonadota</taxon>
        <taxon>Alphaproteobacteria</taxon>
        <taxon>Acetobacterales</taxon>
        <taxon>Acetobacteraceae</taxon>
        <taxon>Gluconobacter</taxon>
    </lineage>
</organism>
<evidence type="ECO:0000313" key="2">
    <source>
        <dbReference type="Proteomes" id="UP000077786"/>
    </source>
</evidence>